<evidence type="ECO:0000313" key="3">
    <source>
        <dbReference type="Proteomes" id="UP000325945"/>
    </source>
</evidence>
<evidence type="ECO:0000313" key="2">
    <source>
        <dbReference type="EMBL" id="KAE8329789.1"/>
    </source>
</evidence>
<sequence length="145" mass="16058">MRLSLTLLPFIFGSLSLAREVRQCEKFIKDEDYAIAGYSRPSCVDATEDIIQLAFREIGQACNVTIPRSAVTDILENRHLWNDYAISFQPPVSNSSRTRSGCPFVKSARQGCQFQGSYTEVGPSIGCAKCTKDYAPMASNTCTKE</sequence>
<gene>
    <name evidence="2" type="ORF">BDV39DRAFT_202736</name>
</gene>
<dbReference type="Proteomes" id="UP000325945">
    <property type="component" value="Unassembled WGS sequence"/>
</dbReference>
<proteinExistence type="predicted"/>
<feature type="signal peptide" evidence="1">
    <location>
        <begin position="1"/>
        <end position="18"/>
    </location>
</feature>
<reference evidence="3" key="1">
    <citation type="submission" date="2019-04" db="EMBL/GenBank/DDBJ databases">
        <title>Friends and foes A comparative genomics studyof 23 Aspergillus species from section Flavi.</title>
        <authorList>
            <consortium name="DOE Joint Genome Institute"/>
            <person name="Kjaerbolling I."/>
            <person name="Vesth T."/>
            <person name="Frisvad J.C."/>
            <person name="Nybo J.L."/>
            <person name="Theobald S."/>
            <person name="Kildgaard S."/>
            <person name="Isbrandt T."/>
            <person name="Kuo A."/>
            <person name="Sato A."/>
            <person name="Lyhne E.K."/>
            <person name="Kogle M.E."/>
            <person name="Wiebenga A."/>
            <person name="Kun R.S."/>
            <person name="Lubbers R.J."/>
            <person name="Makela M.R."/>
            <person name="Barry K."/>
            <person name="Chovatia M."/>
            <person name="Clum A."/>
            <person name="Daum C."/>
            <person name="Haridas S."/>
            <person name="He G."/>
            <person name="LaButti K."/>
            <person name="Lipzen A."/>
            <person name="Mondo S."/>
            <person name="Riley R."/>
            <person name="Salamov A."/>
            <person name="Simmons B.A."/>
            <person name="Magnuson J.K."/>
            <person name="Henrissat B."/>
            <person name="Mortensen U.H."/>
            <person name="Larsen T.O."/>
            <person name="Devries R.P."/>
            <person name="Grigoriev I.V."/>
            <person name="Machida M."/>
            <person name="Baker S.E."/>
            <person name="Andersen M.R."/>
        </authorList>
    </citation>
    <scope>NUCLEOTIDE SEQUENCE [LARGE SCALE GENOMIC DNA]</scope>
    <source>
        <strain evidence="3">CBS 130017</strain>
    </source>
</reference>
<feature type="chain" id="PRO_5024816126" evidence="1">
    <location>
        <begin position="19"/>
        <end position="145"/>
    </location>
</feature>
<accession>A0A5N6XCF6</accession>
<evidence type="ECO:0000256" key="1">
    <source>
        <dbReference type="SAM" id="SignalP"/>
    </source>
</evidence>
<keyword evidence="3" id="KW-1185">Reference proteome</keyword>
<protein>
    <submittedName>
        <fullName evidence="2">Uncharacterized protein</fullName>
    </submittedName>
</protein>
<organism evidence="2 3">
    <name type="scientific">Aspergillus sergii</name>
    <dbReference type="NCBI Taxonomy" id="1034303"/>
    <lineage>
        <taxon>Eukaryota</taxon>
        <taxon>Fungi</taxon>
        <taxon>Dikarya</taxon>
        <taxon>Ascomycota</taxon>
        <taxon>Pezizomycotina</taxon>
        <taxon>Eurotiomycetes</taxon>
        <taxon>Eurotiomycetidae</taxon>
        <taxon>Eurotiales</taxon>
        <taxon>Aspergillaceae</taxon>
        <taxon>Aspergillus</taxon>
        <taxon>Aspergillus subgen. Circumdati</taxon>
    </lineage>
</organism>
<name>A0A5N6XCF6_9EURO</name>
<dbReference type="EMBL" id="ML741777">
    <property type="protein sequence ID" value="KAE8329789.1"/>
    <property type="molecule type" value="Genomic_DNA"/>
</dbReference>
<keyword evidence="1" id="KW-0732">Signal</keyword>
<dbReference type="AlphaFoldDB" id="A0A5N6XCF6"/>